<accession>A0A644ZMA4</accession>
<gene>
    <name evidence="2" type="primary">dnaK_35</name>
    <name evidence="2" type="ORF">SDC9_88731</name>
</gene>
<feature type="compositionally biased region" description="Low complexity" evidence="1">
    <location>
        <begin position="75"/>
        <end position="89"/>
    </location>
</feature>
<proteinExistence type="predicted"/>
<dbReference type="AlphaFoldDB" id="A0A644ZMA4"/>
<organism evidence="2">
    <name type="scientific">bioreactor metagenome</name>
    <dbReference type="NCBI Taxonomy" id="1076179"/>
    <lineage>
        <taxon>unclassified sequences</taxon>
        <taxon>metagenomes</taxon>
        <taxon>ecological metagenomes</taxon>
    </lineage>
</organism>
<dbReference type="InterPro" id="IPR029048">
    <property type="entry name" value="HSP70_C_sf"/>
</dbReference>
<dbReference type="EMBL" id="VSSQ01009592">
    <property type="protein sequence ID" value="MPM42069.1"/>
    <property type="molecule type" value="Genomic_DNA"/>
</dbReference>
<evidence type="ECO:0000256" key="1">
    <source>
        <dbReference type="SAM" id="MobiDB-lite"/>
    </source>
</evidence>
<comment type="caution">
    <text evidence="2">The sequence shown here is derived from an EMBL/GenBank/DDBJ whole genome shotgun (WGS) entry which is preliminary data.</text>
</comment>
<feature type="region of interest" description="Disordered" evidence="1">
    <location>
        <begin position="1"/>
        <end position="20"/>
    </location>
</feature>
<sequence length="103" mass="10871">MIFQSEKNLKEYGDKIPGDKKGAIETALTSLKEAHKSGDIAAIDKATEQLNAAWHAASEDMAKAAQQSGPAQDQPNPGAGANNNSTNNGGDKEVTDVDFEEVK</sequence>
<protein>
    <submittedName>
        <fullName evidence="2">Chaperone protein DnaK</fullName>
    </submittedName>
</protein>
<dbReference type="Gene3D" id="1.20.1270.10">
    <property type="match status" value="1"/>
</dbReference>
<dbReference type="SUPFAM" id="SSF100934">
    <property type="entry name" value="Heat shock protein 70kD (HSP70), C-terminal subdomain"/>
    <property type="match status" value="1"/>
</dbReference>
<feature type="region of interest" description="Disordered" evidence="1">
    <location>
        <begin position="57"/>
        <end position="103"/>
    </location>
</feature>
<name>A0A644ZMA4_9ZZZZ</name>
<feature type="compositionally biased region" description="Basic and acidic residues" evidence="1">
    <location>
        <begin position="7"/>
        <end position="20"/>
    </location>
</feature>
<feature type="compositionally biased region" description="Polar residues" evidence="1">
    <location>
        <begin position="65"/>
        <end position="74"/>
    </location>
</feature>
<reference evidence="2" key="1">
    <citation type="submission" date="2019-08" db="EMBL/GenBank/DDBJ databases">
        <authorList>
            <person name="Kucharzyk K."/>
            <person name="Murdoch R.W."/>
            <person name="Higgins S."/>
            <person name="Loffler F."/>
        </authorList>
    </citation>
    <scope>NUCLEOTIDE SEQUENCE</scope>
</reference>
<evidence type="ECO:0000313" key="2">
    <source>
        <dbReference type="EMBL" id="MPM42069.1"/>
    </source>
</evidence>
<feature type="compositionally biased region" description="Basic and acidic residues" evidence="1">
    <location>
        <begin position="90"/>
        <end position="103"/>
    </location>
</feature>